<evidence type="ECO:0000256" key="1">
    <source>
        <dbReference type="SAM" id="MobiDB-lite"/>
    </source>
</evidence>
<dbReference type="Proteomes" id="UP000323632">
    <property type="component" value="Unassembled WGS sequence"/>
</dbReference>
<protein>
    <recommendedName>
        <fullName evidence="4">T9SS C-terminal target domain-containing protein</fullName>
    </recommendedName>
</protein>
<evidence type="ECO:0000313" key="3">
    <source>
        <dbReference type="Proteomes" id="UP000323632"/>
    </source>
</evidence>
<evidence type="ECO:0008006" key="4">
    <source>
        <dbReference type="Google" id="ProtNLM"/>
    </source>
</evidence>
<dbReference type="SUPFAM" id="SSF51126">
    <property type="entry name" value="Pectin lyase-like"/>
    <property type="match status" value="1"/>
</dbReference>
<keyword evidence="3" id="KW-1185">Reference proteome</keyword>
<reference evidence="2 3" key="1">
    <citation type="submission" date="2019-09" db="EMBL/GenBank/DDBJ databases">
        <title>Genome sequence and assembly of Taibaiella sp.</title>
        <authorList>
            <person name="Chhetri G."/>
        </authorList>
    </citation>
    <scope>NUCLEOTIDE SEQUENCE [LARGE SCALE GENOMIC DNA]</scope>
    <source>
        <strain evidence="2 3">KVB11</strain>
    </source>
</reference>
<proteinExistence type="predicted"/>
<dbReference type="PANTHER" id="PTHR41339">
    <property type="entry name" value="LIPL48"/>
    <property type="match status" value="1"/>
</dbReference>
<organism evidence="2 3">
    <name type="scientific">Taibaiella lutea</name>
    <dbReference type="NCBI Taxonomy" id="2608001"/>
    <lineage>
        <taxon>Bacteria</taxon>
        <taxon>Pseudomonadati</taxon>
        <taxon>Bacteroidota</taxon>
        <taxon>Chitinophagia</taxon>
        <taxon>Chitinophagales</taxon>
        <taxon>Chitinophagaceae</taxon>
        <taxon>Taibaiella</taxon>
    </lineage>
</organism>
<dbReference type="EMBL" id="VWSH01000001">
    <property type="protein sequence ID" value="KAA5537360.1"/>
    <property type="molecule type" value="Genomic_DNA"/>
</dbReference>
<feature type="compositionally biased region" description="Polar residues" evidence="1">
    <location>
        <begin position="283"/>
        <end position="293"/>
    </location>
</feature>
<sequence>MKKLVLLSFGAIALYMASCDKKNPIVVPPPPVDTTDTTDTTDPNAVIILSGDITTNMTLSADRKYLLQGFVYVKDGATLTIPAGTIIKGDKASKGTLVITRTGKIDAQGTVDKPIIFTSNQPAGARREADWGGVIILGSAPINPTGGTARIEGGLVPTDASKETEYIWFGGTNAADNSGIIKYVRIEFAGIAYSPDNEINGLTMGGVGSGTTISYVEVYRSGDDAYEWFGGTVNCDHLVAAYTWDDDFDTDNGFSGNVQFGVALRVPTIADQSKSESFESDNDANGSTNAPQTKANFSNMTIVGPMAQLNTAINANYVWAAQIRRNSSISIYNSIIMGYPNGLYIDDTKGTSTSGNLTAGTLQFKNNIIAGCTTPLKASTASFQADLVTYVGANNNQILDSTYKAGLVDPFKYSPAVSASAGRPNFLLSSTSPALGAASFTGLTMFTATTTYVGAFDGSTDWTANWTNWAAENTAY</sequence>
<dbReference type="RefSeq" id="WP_150031936.1">
    <property type="nucleotide sequence ID" value="NZ_VWSH01000001.1"/>
</dbReference>
<gene>
    <name evidence="2" type="ORF">F0919_06705</name>
</gene>
<dbReference type="AlphaFoldDB" id="A0A5M6CSJ8"/>
<accession>A0A5M6CSJ8</accession>
<dbReference type="PANTHER" id="PTHR41339:SF1">
    <property type="entry name" value="SECRETED PROTEIN"/>
    <property type="match status" value="1"/>
</dbReference>
<dbReference type="InterPro" id="IPR011050">
    <property type="entry name" value="Pectin_lyase_fold/virulence"/>
</dbReference>
<evidence type="ECO:0000313" key="2">
    <source>
        <dbReference type="EMBL" id="KAA5537360.1"/>
    </source>
</evidence>
<comment type="caution">
    <text evidence="2">The sequence shown here is derived from an EMBL/GenBank/DDBJ whole genome shotgun (WGS) entry which is preliminary data.</text>
</comment>
<feature type="region of interest" description="Disordered" evidence="1">
    <location>
        <begin position="274"/>
        <end position="293"/>
    </location>
</feature>
<name>A0A5M6CSJ8_9BACT</name>